<dbReference type="EMBL" id="CP014672">
    <property type="protein sequence ID" value="ANW99999.1"/>
    <property type="molecule type" value="Genomic_DNA"/>
</dbReference>
<dbReference type="Proteomes" id="UP000092971">
    <property type="component" value="Chromosome"/>
</dbReference>
<evidence type="ECO:0000313" key="1">
    <source>
        <dbReference type="EMBL" id="ANW99999.1"/>
    </source>
</evidence>
<dbReference type="Pfam" id="PF12953">
    <property type="entry name" value="DUF3842"/>
    <property type="match status" value="1"/>
</dbReference>
<evidence type="ECO:0008006" key="3">
    <source>
        <dbReference type="Google" id="ProtNLM"/>
    </source>
</evidence>
<reference evidence="1 2" key="1">
    <citation type="submission" date="2016-02" db="EMBL/GenBank/DDBJ databases">
        <title>Comparison of Clostridium stercorarium subspecies using comparative genomics and transcriptomics.</title>
        <authorList>
            <person name="Schellenberg J."/>
            <person name="Thallinger G."/>
            <person name="Levin D.B."/>
            <person name="Zhang X."/>
            <person name="Alvare G."/>
            <person name="Fristensky B."/>
            <person name="Sparling R."/>
        </authorList>
    </citation>
    <scope>NUCLEOTIDE SEQUENCE [LARGE SCALE GENOMIC DNA]</scope>
    <source>
        <strain evidence="1 2">DSM 2910</strain>
    </source>
</reference>
<organism evidence="1 2">
    <name type="scientific">Thermoclostridium stercorarium subsp. thermolacticum DSM 2910</name>
    <dbReference type="NCBI Taxonomy" id="1121336"/>
    <lineage>
        <taxon>Bacteria</taxon>
        <taxon>Bacillati</taxon>
        <taxon>Bacillota</taxon>
        <taxon>Clostridia</taxon>
        <taxon>Eubacteriales</taxon>
        <taxon>Oscillospiraceae</taxon>
        <taxon>Thermoclostridium</taxon>
    </lineage>
</organism>
<dbReference type="InterPro" id="IPR024208">
    <property type="entry name" value="DUF3842"/>
</dbReference>
<gene>
    <name evidence="1" type="ORF">CSTERTH_05775</name>
</gene>
<dbReference type="AlphaFoldDB" id="A0A1B1YGW8"/>
<proteinExistence type="predicted"/>
<evidence type="ECO:0000313" key="2">
    <source>
        <dbReference type="Proteomes" id="UP000092971"/>
    </source>
</evidence>
<protein>
    <recommendedName>
        <fullName evidence="3">DUF3842 family protein</fullName>
    </recommendedName>
</protein>
<dbReference type="OrthoDB" id="9797117at2"/>
<dbReference type="RefSeq" id="WP_015358898.1">
    <property type="nucleotide sequence ID" value="NZ_CP014672.1"/>
</dbReference>
<name>A0A1B1YGW8_THEST</name>
<accession>A0A1B1YGW8</accession>
<sequence length="136" mass="14275">MRIAVIDAQGGGLGKVIVERIKQRMPQAEILGLGTNVIATNAMLKAGADRAATGENAIVFNIRNVDVIIGGIGIIAANGMMGEITPKIAEAVSSSEAVKVLIPIGKCNIIIPGSENYTTNELIDKAIWHITQCLPE</sequence>